<dbReference type="KEGG" id="chu:CHU_3127"/>
<reference evidence="9 10" key="1">
    <citation type="journal article" date="2007" name="Appl. Environ. Microbiol.">
        <title>Genome sequence of the cellulolytic gliding bacterium Cytophaga hutchinsonii.</title>
        <authorList>
            <person name="Xie G."/>
            <person name="Bruce D.C."/>
            <person name="Challacombe J.F."/>
            <person name="Chertkov O."/>
            <person name="Detter J.C."/>
            <person name="Gilna P."/>
            <person name="Han C.S."/>
            <person name="Lucas S."/>
            <person name="Misra M."/>
            <person name="Myers G.L."/>
            <person name="Richardson P."/>
            <person name="Tapia R."/>
            <person name="Thayer N."/>
            <person name="Thompson L.S."/>
            <person name="Brettin T.S."/>
            <person name="Henrissat B."/>
            <person name="Wilson D.B."/>
            <person name="McBride M.J."/>
        </authorList>
    </citation>
    <scope>NUCLEOTIDE SEQUENCE [LARGE SCALE GENOMIC DNA]</scope>
    <source>
        <strain evidence="10">ATCC 33406 / DSM 1761 / CIP 103989 / NBRC 15051 / NCIMB 9469 / D465</strain>
    </source>
</reference>
<sequence>METHINPNKLFFASCIAIIATAMTFAIRAGLEKEYCHVFSLNHEQIGYVLGTAFWGFTLSIIFGGFLCDLLGMKRLLAIAFAGHVLGIILTILSDGFWSLFYSTLLIGIANGMIEAVCNPLVSTLYKNDKTTKLNRLHVWFPGGIVIGGLIVFFFKSWGIAKEYQLATILIPTFMYGILFFKEHFPATERVDSGISFKQMFQACLNPLFIVMLFCMLLTASTEFGTNQWISNFLGSLGVKDILLLVYINLLMAIGRTFAGGFVHTLSPIGMLIFSAVFSAIGLLMFGYVEGYWAFLPATIFAFGICFFWPTMLGFVSENLPKTGALGISLMGGAGMLSVSFVLPFMGKLYDSKTLAHMPAGHALEALHTINESHADNARLKTAQLIAGIETLQLVALLPVILTVVFTGIYLAKRKLRNNKS</sequence>
<name>A0A6N4SV66_CYTH3</name>
<dbReference type="PANTHER" id="PTHR23514:SF3">
    <property type="entry name" value="BYPASS OF STOP CODON PROTEIN 6"/>
    <property type="match status" value="1"/>
</dbReference>
<feature type="transmembrane region" description="Helical" evidence="7">
    <location>
        <begin position="392"/>
        <end position="412"/>
    </location>
</feature>
<evidence type="ECO:0000256" key="1">
    <source>
        <dbReference type="ARBA" id="ARBA00004127"/>
    </source>
</evidence>
<keyword evidence="4 7" id="KW-0812">Transmembrane</keyword>
<gene>
    <name evidence="9" type="ordered locus">CHU_3127</name>
</gene>
<evidence type="ECO:0000259" key="8">
    <source>
        <dbReference type="PROSITE" id="PS50850"/>
    </source>
</evidence>
<evidence type="ECO:0000313" key="10">
    <source>
        <dbReference type="Proteomes" id="UP000001822"/>
    </source>
</evidence>
<feature type="transmembrane region" description="Helical" evidence="7">
    <location>
        <begin position="295"/>
        <end position="316"/>
    </location>
</feature>
<protein>
    <recommendedName>
        <fullName evidence="8">Major facilitator superfamily (MFS) profile domain-containing protein</fullName>
    </recommendedName>
</protein>
<evidence type="ECO:0000256" key="3">
    <source>
        <dbReference type="ARBA" id="ARBA00022448"/>
    </source>
</evidence>
<accession>A0A6N4SV66</accession>
<dbReference type="OrthoDB" id="9783757at2"/>
<dbReference type="Pfam" id="PF07690">
    <property type="entry name" value="MFS_1"/>
    <property type="match status" value="1"/>
</dbReference>
<evidence type="ECO:0000256" key="6">
    <source>
        <dbReference type="ARBA" id="ARBA00023136"/>
    </source>
</evidence>
<evidence type="ECO:0000256" key="7">
    <source>
        <dbReference type="SAM" id="Phobius"/>
    </source>
</evidence>
<dbReference type="GO" id="GO:0012505">
    <property type="term" value="C:endomembrane system"/>
    <property type="evidence" value="ECO:0007669"/>
    <property type="project" value="UniProtKB-SubCell"/>
</dbReference>
<dbReference type="AlphaFoldDB" id="A0A6N4SV66"/>
<dbReference type="InterPro" id="IPR020846">
    <property type="entry name" value="MFS_dom"/>
</dbReference>
<evidence type="ECO:0000313" key="9">
    <source>
        <dbReference type="EMBL" id="ABG60367.1"/>
    </source>
</evidence>
<comment type="subcellular location">
    <subcellularLocation>
        <location evidence="1">Endomembrane system</location>
        <topology evidence="1">Multi-pass membrane protein</topology>
    </subcellularLocation>
</comment>
<feature type="transmembrane region" description="Helical" evidence="7">
    <location>
        <begin position="323"/>
        <end position="346"/>
    </location>
</feature>
<dbReference type="PANTHER" id="PTHR23514">
    <property type="entry name" value="BYPASS OF STOP CODON PROTEIN 6"/>
    <property type="match status" value="1"/>
</dbReference>
<feature type="transmembrane region" description="Helical" evidence="7">
    <location>
        <begin position="164"/>
        <end position="182"/>
    </location>
</feature>
<dbReference type="Proteomes" id="UP000001822">
    <property type="component" value="Chromosome"/>
</dbReference>
<dbReference type="SUPFAM" id="SSF103473">
    <property type="entry name" value="MFS general substrate transporter"/>
    <property type="match status" value="1"/>
</dbReference>
<dbReference type="Gene3D" id="1.20.1250.20">
    <property type="entry name" value="MFS general substrate transporter like domains"/>
    <property type="match status" value="1"/>
</dbReference>
<dbReference type="RefSeq" id="WP_011586476.1">
    <property type="nucleotide sequence ID" value="NC_008255.1"/>
</dbReference>
<proteinExistence type="inferred from homology"/>
<evidence type="ECO:0000256" key="5">
    <source>
        <dbReference type="ARBA" id="ARBA00022989"/>
    </source>
</evidence>
<feature type="domain" description="Major facilitator superfamily (MFS) profile" evidence="8">
    <location>
        <begin position="10"/>
        <end position="415"/>
    </location>
</feature>
<feature type="transmembrane region" description="Helical" evidence="7">
    <location>
        <begin position="139"/>
        <end position="158"/>
    </location>
</feature>
<dbReference type="GO" id="GO:0022857">
    <property type="term" value="F:transmembrane transporter activity"/>
    <property type="evidence" value="ECO:0007669"/>
    <property type="project" value="InterPro"/>
</dbReference>
<dbReference type="EMBL" id="CP000383">
    <property type="protein sequence ID" value="ABG60367.1"/>
    <property type="molecule type" value="Genomic_DNA"/>
</dbReference>
<dbReference type="GO" id="GO:0016020">
    <property type="term" value="C:membrane"/>
    <property type="evidence" value="ECO:0007669"/>
    <property type="project" value="TreeGrafter"/>
</dbReference>
<keyword evidence="10" id="KW-1185">Reference proteome</keyword>
<feature type="transmembrane region" description="Helical" evidence="7">
    <location>
        <begin position="46"/>
        <end position="68"/>
    </location>
</feature>
<organism evidence="9 10">
    <name type="scientific">Cytophaga hutchinsonii (strain ATCC 33406 / DSM 1761 / CIP 103989 / NBRC 15051 / NCIMB 9469 / D465)</name>
    <dbReference type="NCBI Taxonomy" id="269798"/>
    <lineage>
        <taxon>Bacteria</taxon>
        <taxon>Pseudomonadati</taxon>
        <taxon>Bacteroidota</taxon>
        <taxon>Cytophagia</taxon>
        <taxon>Cytophagales</taxon>
        <taxon>Cytophagaceae</taxon>
        <taxon>Cytophaga</taxon>
    </lineage>
</organism>
<keyword evidence="6 7" id="KW-0472">Membrane</keyword>
<evidence type="ECO:0000256" key="2">
    <source>
        <dbReference type="ARBA" id="ARBA00008335"/>
    </source>
</evidence>
<dbReference type="InterPro" id="IPR051788">
    <property type="entry name" value="MFS_Transporter"/>
</dbReference>
<feature type="transmembrane region" description="Helical" evidence="7">
    <location>
        <begin position="75"/>
        <end position="94"/>
    </location>
</feature>
<feature type="transmembrane region" description="Helical" evidence="7">
    <location>
        <begin position="203"/>
        <end position="222"/>
    </location>
</feature>
<evidence type="ECO:0000256" key="4">
    <source>
        <dbReference type="ARBA" id="ARBA00022692"/>
    </source>
</evidence>
<keyword evidence="5 7" id="KW-1133">Transmembrane helix</keyword>
<keyword evidence="3" id="KW-0813">Transport</keyword>
<comment type="similarity">
    <text evidence="2">Belongs to the major facilitator superfamily.</text>
</comment>
<dbReference type="PROSITE" id="PS50850">
    <property type="entry name" value="MFS"/>
    <property type="match status" value="1"/>
</dbReference>
<feature type="transmembrane region" description="Helical" evidence="7">
    <location>
        <begin position="100"/>
        <end position="118"/>
    </location>
</feature>
<dbReference type="InterPro" id="IPR011701">
    <property type="entry name" value="MFS"/>
</dbReference>
<feature type="transmembrane region" description="Helical" evidence="7">
    <location>
        <begin position="269"/>
        <end position="289"/>
    </location>
</feature>
<dbReference type="InterPro" id="IPR036259">
    <property type="entry name" value="MFS_trans_sf"/>
</dbReference>